<keyword evidence="5" id="KW-0411">Iron-sulfur</keyword>
<dbReference type="OrthoDB" id="9790995at2"/>
<sequence length="447" mass="49934">MLNKESNELLSRVGAGTPMGELFRRFWLPAVLSRELQVDGAPVRLRVLGEDLVAFRESSGAVGIIDAYCAHRGAPLFFGRNEEGGLRCPYHGWKYATDGGCLEVPNVPGADGCQARARAKLTAYRTHEANGVVWIFMGPAQAEPPFPHFDYANAPAGQAYCARWLQRTNWLQGLEGEIDSSHISWLHKDFDLEQSSQQMAGSQTSTDQAPILELRETRSGYTYGARRNHEGRYFWRQSHWVAPMFSFIPHAPGPFASFGGRAWTPIDDNHVTVFTFGFRLDRPFNEAELAQYESGALFPPRMHAGPYALPDGYVIDTFLPVASKENDYEIDRERQKLVNFSGIWGIHDQDRALAENSRKVGLRDPGILDRSCEHLVSSDKAVVSARRSLLALVQELRDGIEPAFLRDAEAFRVRPISKITEIGEFDHFIEAFGAEACVQLTSDTAAK</sequence>
<evidence type="ECO:0000256" key="3">
    <source>
        <dbReference type="ARBA" id="ARBA00023002"/>
    </source>
</evidence>
<name>A0A071MGW4_9BURK</name>
<keyword evidence="4" id="KW-0408">Iron</keyword>
<dbReference type="PANTHER" id="PTHR21266:SF59">
    <property type="entry name" value="BLR4922 PROTEIN"/>
    <property type="match status" value="1"/>
</dbReference>
<evidence type="ECO:0000256" key="1">
    <source>
        <dbReference type="ARBA" id="ARBA00022714"/>
    </source>
</evidence>
<dbReference type="SUPFAM" id="SSF50022">
    <property type="entry name" value="ISP domain"/>
    <property type="match status" value="1"/>
</dbReference>
<protein>
    <recommendedName>
        <fullName evidence="6">Rieske domain-containing protein</fullName>
    </recommendedName>
</protein>
<dbReference type="InterPro" id="IPR050584">
    <property type="entry name" value="Cholesterol_7-desaturase"/>
</dbReference>
<evidence type="ECO:0000313" key="7">
    <source>
        <dbReference type="EMBL" id="KEA60102.1"/>
    </source>
</evidence>
<dbReference type="GO" id="GO:0051537">
    <property type="term" value="F:2 iron, 2 sulfur cluster binding"/>
    <property type="evidence" value="ECO:0007669"/>
    <property type="project" value="UniProtKB-KW"/>
</dbReference>
<dbReference type="CDD" id="cd03479">
    <property type="entry name" value="Rieske_RO_Alpha_PhDO_like"/>
    <property type="match status" value="1"/>
</dbReference>
<dbReference type="InterPro" id="IPR045623">
    <property type="entry name" value="LigXa_C"/>
</dbReference>
<dbReference type="Pfam" id="PF00355">
    <property type="entry name" value="Rieske"/>
    <property type="match status" value="1"/>
</dbReference>
<dbReference type="SUPFAM" id="SSF55961">
    <property type="entry name" value="Bet v1-like"/>
    <property type="match status" value="1"/>
</dbReference>
<dbReference type="AlphaFoldDB" id="A0A071MGW4"/>
<accession>A0A071MGW4</accession>
<gene>
    <name evidence="7" type="ORF">DT99_08435</name>
</gene>
<reference evidence="7" key="1">
    <citation type="submission" date="2014-04" db="EMBL/GenBank/DDBJ databases">
        <title>In planta biocontrol of soil-borne Fusarium wilt of banana through a plant endophytic bacterium, Burkholderia cenocepacia 869T2.</title>
        <authorList>
            <person name="Ho Y.-N."/>
            <person name="Chiang H.-M."/>
            <person name="Chao C.-P."/>
            <person name="Su C.-C."/>
            <person name="Hsu H.-F."/>
            <person name="Guo C.-T."/>
            <person name="Hsieh J.-L."/>
            <person name="Huang C.-C."/>
        </authorList>
    </citation>
    <scope>NUCLEOTIDE SEQUENCE [LARGE SCALE GENOMIC DNA]</scope>
    <source>
        <strain evidence="7">869T2</strain>
    </source>
</reference>
<evidence type="ECO:0000259" key="6">
    <source>
        <dbReference type="PROSITE" id="PS51296"/>
    </source>
</evidence>
<dbReference type="InterPro" id="IPR036922">
    <property type="entry name" value="Rieske_2Fe-2S_sf"/>
</dbReference>
<dbReference type="PROSITE" id="PS00570">
    <property type="entry name" value="RING_HYDROXYL_ALPHA"/>
    <property type="match status" value="1"/>
</dbReference>
<comment type="caution">
    <text evidence="7">The sequence shown here is derived from an EMBL/GenBank/DDBJ whole genome shotgun (WGS) entry which is preliminary data.</text>
</comment>
<dbReference type="InterPro" id="IPR017941">
    <property type="entry name" value="Rieske_2Fe-2S"/>
</dbReference>
<feature type="domain" description="Rieske" evidence="6">
    <location>
        <begin position="27"/>
        <end position="135"/>
    </location>
</feature>
<evidence type="ECO:0000256" key="5">
    <source>
        <dbReference type="ARBA" id="ARBA00023014"/>
    </source>
</evidence>
<dbReference type="PROSITE" id="PS51296">
    <property type="entry name" value="RIESKE"/>
    <property type="match status" value="1"/>
</dbReference>
<dbReference type="GO" id="GO:0016491">
    <property type="term" value="F:oxidoreductase activity"/>
    <property type="evidence" value="ECO:0007669"/>
    <property type="project" value="UniProtKB-KW"/>
</dbReference>
<organism evidence="7">
    <name type="scientific">Burkholderia cenocepacia</name>
    <dbReference type="NCBI Taxonomy" id="95486"/>
    <lineage>
        <taxon>Bacteria</taxon>
        <taxon>Pseudomonadati</taxon>
        <taxon>Pseudomonadota</taxon>
        <taxon>Betaproteobacteria</taxon>
        <taxon>Burkholderiales</taxon>
        <taxon>Burkholderiaceae</taxon>
        <taxon>Burkholderia</taxon>
        <taxon>Burkholderia cepacia complex</taxon>
    </lineage>
</organism>
<evidence type="ECO:0000256" key="4">
    <source>
        <dbReference type="ARBA" id="ARBA00023004"/>
    </source>
</evidence>
<dbReference type="EMBL" id="JJOA01000007">
    <property type="protein sequence ID" value="KEA60102.1"/>
    <property type="molecule type" value="Genomic_DNA"/>
</dbReference>
<dbReference type="Pfam" id="PF19301">
    <property type="entry name" value="LigXa_C"/>
    <property type="match status" value="2"/>
</dbReference>
<keyword evidence="2" id="KW-0479">Metal-binding</keyword>
<keyword evidence="3" id="KW-0560">Oxidoreductase</keyword>
<keyword evidence="1" id="KW-0001">2Fe-2S</keyword>
<dbReference type="Gene3D" id="2.102.10.10">
    <property type="entry name" value="Rieske [2Fe-2S] iron-sulphur domain"/>
    <property type="match status" value="1"/>
</dbReference>
<dbReference type="PANTHER" id="PTHR21266">
    <property type="entry name" value="IRON-SULFUR DOMAIN CONTAINING PROTEIN"/>
    <property type="match status" value="1"/>
</dbReference>
<proteinExistence type="predicted"/>
<dbReference type="InterPro" id="IPR015881">
    <property type="entry name" value="ARHD_Rieske_2Fe_2S"/>
</dbReference>
<dbReference type="GO" id="GO:0005506">
    <property type="term" value="F:iron ion binding"/>
    <property type="evidence" value="ECO:0007669"/>
    <property type="project" value="InterPro"/>
</dbReference>
<evidence type="ECO:0000256" key="2">
    <source>
        <dbReference type="ARBA" id="ARBA00022723"/>
    </source>
</evidence>